<dbReference type="Proteomes" id="UP000289738">
    <property type="component" value="Chromosome A07"/>
</dbReference>
<feature type="transmembrane region" description="Helical" evidence="1">
    <location>
        <begin position="12"/>
        <end position="31"/>
    </location>
</feature>
<accession>A0A445CCE8</accession>
<keyword evidence="3" id="KW-1185">Reference proteome</keyword>
<keyword evidence="1" id="KW-1133">Transmembrane helix</keyword>
<dbReference type="EMBL" id="SDMP01000007">
    <property type="protein sequence ID" value="RYR48626.1"/>
    <property type="molecule type" value="Genomic_DNA"/>
</dbReference>
<name>A0A445CCE8_ARAHY</name>
<dbReference type="AlphaFoldDB" id="A0A445CCE8"/>
<evidence type="ECO:0000313" key="3">
    <source>
        <dbReference type="Proteomes" id="UP000289738"/>
    </source>
</evidence>
<sequence>MTHLTPMTPLIAYGFRLSSISLYIWECWCIIKRMDPRMRGRFCYVFYFDGTNFCSVLELYYKFNFNKTNLSYAPMFGANILGISPFECNF</sequence>
<gene>
    <name evidence="2" type="ORF">Ahy_A07g034668</name>
</gene>
<proteinExistence type="predicted"/>
<keyword evidence="1" id="KW-0812">Transmembrane</keyword>
<evidence type="ECO:0000256" key="1">
    <source>
        <dbReference type="SAM" id="Phobius"/>
    </source>
</evidence>
<keyword evidence="1" id="KW-0472">Membrane</keyword>
<reference evidence="2 3" key="1">
    <citation type="submission" date="2019-01" db="EMBL/GenBank/DDBJ databases">
        <title>Sequencing of cultivated peanut Arachis hypogaea provides insights into genome evolution and oil improvement.</title>
        <authorList>
            <person name="Chen X."/>
        </authorList>
    </citation>
    <scope>NUCLEOTIDE SEQUENCE [LARGE SCALE GENOMIC DNA]</scope>
    <source>
        <strain evidence="3">cv. Fuhuasheng</strain>
        <tissue evidence="2">Leaves</tissue>
    </source>
</reference>
<organism evidence="2 3">
    <name type="scientific">Arachis hypogaea</name>
    <name type="common">Peanut</name>
    <dbReference type="NCBI Taxonomy" id="3818"/>
    <lineage>
        <taxon>Eukaryota</taxon>
        <taxon>Viridiplantae</taxon>
        <taxon>Streptophyta</taxon>
        <taxon>Embryophyta</taxon>
        <taxon>Tracheophyta</taxon>
        <taxon>Spermatophyta</taxon>
        <taxon>Magnoliopsida</taxon>
        <taxon>eudicotyledons</taxon>
        <taxon>Gunneridae</taxon>
        <taxon>Pentapetalae</taxon>
        <taxon>rosids</taxon>
        <taxon>fabids</taxon>
        <taxon>Fabales</taxon>
        <taxon>Fabaceae</taxon>
        <taxon>Papilionoideae</taxon>
        <taxon>50 kb inversion clade</taxon>
        <taxon>dalbergioids sensu lato</taxon>
        <taxon>Dalbergieae</taxon>
        <taxon>Pterocarpus clade</taxon>
        <taxon>Arachis</taxon>
    </lineage>
</organism>
<comment type="caution">
    <text evidence="2">The sequence shown here is derived from an EMBL/GenBank/DDBJ whole genome shotgun (WGS) entry which is preliminary data.</text>
</comment>
<protein>
    <submittedName>
        <fullName evidence="2">Uncharacterized protein</fullName>
    </submittedName>
</protein>
<evidence type="ECO:0000313" key="2">
    <source>
        <dbReference type="EMBL" id="RYR48626.1"/>
    </source>
</evidence>